<accession>A0ACB9EGC5</accession>
<evidence type="ECO:0000313" key="1">
    <source>
        <dbReference type="EMBL" id="KAI3757882.1"/>
    </source>
</evidence>
<comment type="caution">
    <text evidence="1">The sequence shown here is derived from an EMBL/GenBank/DDBJ whole genome shotgun (WGS) entry which is preliminary data.</text>
</comment>
<organism evidence="1 2">
    <name type="scientific">Arctium lappa</name>
    <name type="common">Greater burdock</name>
    <name type="synonym">Lappa major</name>
    <dbReference type="NCBI Taxonomy" id="4217"/>
    <lineage>
        <taxon>Eukaryota</taxon>
        <taxon>Viridiplantae</taxon>
        <taxon>Streptophyta</taxon>
        <taxon>Embryophyta</taxon>
        <taxon>Tracheophyta</taxon>
        <taxon>Spermatophyta</taxon>
        <taxon>Magnoliopsida</taxon>
        <taxon>eudicotyledons</taxon>
        <taxon>Gunneridae</taxon>
        <taxon>Pentapetalae</taxon>
        <taxon>asterids</taxon>
        <taxon>campanulids</taxon>
        <taxon>Asterales</taxon>
        <taxon>Asteraceae</taxon>
        <taxon>Carduoideae</taxon>
        <taxon>Cardueae</taxon>
        <taxon>Arctiinae</taxon>
        <taxon>Arctium</taxon>
    </lineage>
</organism>
<reference evidence="2" key="1">
    <citation type="journal article" date="2022" name="Mol. Ecol. Resour.">
        <title>The genomes of chicory, endive, great burdock and yacon provide insights into Asteraceae palaeo-polyploidization history and plant inulin production.</title>
        <authorList>
            <person name="Fan W."/>
            <person name="Wang S."/>
            <person name="Wang H."/>
            <person name="Wang A."/>
            <person name="Jiang F."/>
            <person name="Liu H."/>
            <person name="Zhao H."/>
            <person name="Xu D."/>
            <person name="Zhang Y."/>
        </authorList>
    </citation>
    <scope>NUCLEOTIDE SEQUENCE [LARGE SCALE GENOMIC DNA]</scope>
    <source>
        <strain evidence="2">cv. Niubang</strain>
    </source>
</reference>
<evidence type="ECO:0000313" key="2">
    <source>
        <dbReference type="Proteomes" id="UP001055879"/>
    </source>
</evidence>
<name>A0ACB9EGC5_ARCLA</name>
<sequence>MISYRNLQALKQCTMPSRNLQALKRSQIDIRQRCHPQENLKLEDVCKSIDERERERTMNGERETTKTAEIGGSGDRFCQWFTNDGGGLWFTIDGVGVRFDVVDVPRSGKT</sequence>
<gene>
    <name evidence="1" type="ORF">L6452_05426</name>
</gene>
<keyword evidence="2" id="KW-1185">Reference proteome</keyword>
<protein>
    <submittedName>
        <fullName evidence="1">Uncharacterized protein</fullName>
    </submittedName>
</protein>
<proteinExistence type="predicted"/>
<reference evidence="1 2" key="2">
    <citation type="journal article" date="2022" name="Mol. Ecol. Resour.">
        <title>The genomes of chicory, endive, great burdock and yacon provide insights into Asteraceae paleo-polyploidization history and plant inulin production.</title>
        <authorList>
            <person name="Fan W."/>
            <person name="Wang S."/>
            <person name="Wang H."/>
            <person name="Wang A."/>
            <person name="Jiang F."/>
            <person name="Liu H."/>
            <person name="Zhao H."/>
            <person name="Xu D."/>
            <person name="Zhang Y."/>
        </authorList>
    </citation>
    <scope>NUCLEOTIDE SEQUENCE [LARGE SCALE GENOMIC DNA]</scope>
    <source>
        <strain evidence="2">cv. Niubang</strain>
    </source>
</reference>
<dbReference type="EMBL" id="CM042048">
    <property type="protein sequence ID" value="KAI3757882.1"/>
    <property type="molecule type" value="Genomic_DNA"/>
</dbReference>
<dbReference type="Proteomes" id="UP001055879">
    <property type="component" value="Linkage Group LG02"/>
</dbReference>